<dbReference type="EMBL" id="NIRR01000012">
    <property type="protein sequence ID" value="OWP63383.1"/>
    <property type="molecule type" value="Genomic_DNA"/>
</dbReference>
<evidence type="ECO:0000256" key="2">
    <source>
        <dbReference type="SAM" id="Phobius"/>
    </source>
</evidence>
<evidence type="ECO:0000313" key="3">
    <source>
        <dbReference type="EMBL" id="OWP63383.1"/>
    </source>
</evidence>
<keyword evidence="2" id="KW-0472">Membrane</keyword>
<evidence type="ECO:0008006" key="5">
    <source>
        <dbReference type="Google" id="ProtNLM"/>
    </source>
</evidence>
<dbReference type="AlphaFoldDB" id="A0A246FKY8"/>
<feature type="compositionally biased region" description="Low complexity" evidence="1">
    <location>
        <begin position="105"/>
        <end position="115"/>
    </location>
</feature>
<sequence length="126" mass="13039">MQDTNGKVILSLLAGATAGIIVGLLLAPETGDEARADIKQGATKLNKDLARLLKEGKAKLDQIRGGNPADSEQHRTDRSAADDLLGSLSRSSTGPQPSESGLMPGSDSDYDGAGSDSRHAPGHYKS</sequence>
<comment type="caution">
    <text evidence="3">The sequence shown here is derived from an EMBL/GenBank/DDBJ whole genome shotgun (WGS) entry which is preliminary data.</text>
</comment>
<proteinExistence type="predicted"/>
<keyword evidence="2" id="KW-1133">Transmembrane helix</keyword>
<dbReference type="OrthoDB" id="894320at2"/>
<protein>
    <recommendedName>
        <fullName evidence="5">YtxH domain-containing protein</fullName>
    </recommendedName>
</protein>
<reference evidence="3 4" key="1">
    <citation type="submission" date="2017-06" db="EMBL/GenBank/DDBJ databases">
        <title>Hymenobacter amundsenii sp. nov. isolated from regoliths in Antarctica.</title>
        <authorList>
            <person name="Sedlacek I."/>
            <person name="Kralova S."/>
            <person name="Pantucek R."/>
            <person name="Svec P."/>
            <person name="Holochova P."/>
            <person name="Stankova E."/>
            <person name="Vrbovska V."/>
            <person name="Busse H.-J."/>
        </authorList>
    </citation>
    <scope>NUCLEOTIDE SEQUENCE [LARGE SCALE GENOMIC DNA]</scope>
    <source>
        <strain evidence="3 4">CCM 8682</strain>
    </source>
</reference>
<feature type="region of interest" description="Disordered" evidence="1">
    <location>
        <begin position="59"/>
        <end position="126"/>
    </location>
</feature>
<accession>A0A246FKY8</accession>
<feature type="compositionally biased region" description="Basic and acidic residues" evidence="1">
    <location>
        <begin position="71"/>
        <end position="81"/>
    </location>
</feature>
<organism evidence="3 4">
    <name type="scientific">Hymenobacter amundsenii</name>
    <dbReference type="NCBI Taxonomy" id="2006685"/>
    <lineage>
        <taxon>Bacteria</taxon>
        <taxon>Pseudomonadati</taxon>
        <taxon>Bacteroidota</taxon>
        <taxon>Cytophagia</taxon>
        <taxon>Cytophagales</taxon>
        <taxon>Hymenobacteraceae</taxon>
        <taxon>Hymenobacter</taxon>
    </lineage>
</organism>
<evidence type="ECO:0000256" key="1">
    <source>
        <dbReference type="SAM" id="MobiDB-lite"/>
    </source>
</evidence>
<keyword evidence="4" id="KW-1185">Reference proteome</keyword>
<dbReference type="Pfam" id="PF12732">
    <property type="entry name" value="YtxH"/>
    <property type="match status" value="1"/>
</dbReference>
<dbReference type="InterPro" id="IPR024623">
    <property type="entry name" value="YtxH"/>
</dbReference>
<gene>
    <name evidence="3" type="ORF">CDA63_09255</name>
</gene>
<name>A0A246FKY8_9BACT</name>
<evidence type="ECO:0000313" key="4">
    <source>
        <dbReference type="Proteomes" id="UP000197277"/>
    </source>
</evidence>
<dbReference type="RefSeq" id="WP_088464172.1">
    <property type="nucleotide sequence ID" value="NZ_NIRR01000012.1"/>
</dbReference>
<feature type="transmembrane region" description="Helical" evidence="2">
    <location>
        <begin position="6"/>
        <end position="27"/>
    </location>
</feature>
<feature type="compositionally biased region" description="Polar residues" evidence="1">
    <location>
        <begin position="88"/>
        <end position="99"/>
    </location>
</feature>
<dbReference type="Proteomes" id="UP000197277">
    <property type="component" value="Unassembled WGS sequence"/>
</dbReference>
<keyword evidence="2" id="KW-0812">Transmembrane</keyword>